<name>A0A7J3I6U5_9CREN</name>
<reference evidence="2" key="1">
    <citation type="journal article" date="2020" name="mSystems">
        <title>Genome- and Community-Level Interaction Insights into Carbon Utilization and Element Cycling Functions of Hydrothermarchaeota in Hydrothermal Sediment.</title>
        <authorList>
            <person name="Zhou Z."/>
            <person name="Liu Y."/>
            <person name="Xu W."/>
            <person name="Pan J."/>
            <person name="Luo Z.H."/>
            <person name="Li M."/>
        </authorList>
    </citation>
    <scope>NUCLEOTIDE SEQUENCE [LARGE SCALE GENOMIC DNA]</scope>
    <source>
        <strain evidence="2">SpSt-618</strain>
    </source>
</reference>
<feature type="transmembrane region" description="Helical" evidence="1">
    <location>
        <begin position="73"/>
        <end position="98"/>
    </location>
</feature>
<dbReference type="Pfam" id="PF03334">
    <property type="entry name" value="PhaG_MnhG_YufB"/>
    <property type="match status" value="1"/>
</dbReference>
<dbReference type="PANTHER" id="PTHR34703:SF1">
    <property type="entry name" value="ANTIPORTER SUBUNIT MNHG2-RELATED"/>
    <property type="match status" value="1"/>
</dbReference>
<accession>A0A7J3I6U5</accession>
<dbReference type="EMBL" id="DTAI01000080">
    <property type="protein sequence ID" value="HGN36448.1"/>
    <property type="molecule type" value="Genomic_DNA"/>
</dbReference>
<gene>
    <name evidence="2" type="ORF">ENT87_02725</name>
</gene>
<feature type="transmembrane region" description="Helical" evidence="1">
    <location>
        <begin position="43"/>
        <end position="61"/>
    </location>
</feature>
<dbReference type="InterPro" id="IPR005133">
    <property type="entry name" value="PhaG_MnhG_YufB"/>
</dbReference>
<dbReference type="PANTHER" id="PTHR34703">
    <property type="entry name" value="ANTIPORTER SUBUNIT MNHG2-RELATED"/>
    <property type="match status" value="1"/>
</dbReference>
<comment type="caution">
    <text evidence="2">The sequence shown here is derived from an EMBL/GenBank/DDBJ whole genome shotgun (WGS) entry which is preliminary data.</text>
</comment>
<dbReference type="GO" id="GO:0015385">
    <property type="term" value="F:sodium:proton antiporter activity"/>
    <property type="evidence" value="ECO:0007669"/>
    <property type="project" value="TreeGrafter"/>
</dbReference>
<dbReference type="NCBIfam" id="TIGR01300">
    <property type="entry name" value="CPA3_mnhG_phaG"/>
    <property type="match status" value="1"/>
</dbReference>
<keyword evidence="1" id="KW-0812">Transmembrane</keyword>
<protein>
    <submittedName>
        <fullName evidence="2">Cation:proton antiporter</fullName>
    </submittedName>
</protein>
<evidence type="ECO:0000313" key="2">
    <source>
        <dbReference type="EMBL" id="HGN36448.1"/>
    </source>
</evidence>
<keyword evidence="1" id="KW-0472">Membrane</keyword>
<evidence type="ECO:0000256" key="1">
    <source>
        <dbReference type="SAM" id="Phobius"/>
    </source>
</evidence>
<sequence length="116" mass="12233">MEILAEAARYCGISFLVIGCFFEIVGAIGVLRLPNFFTRAHAVTVASVGGAVLPLIGVALISLSYTELGLGRIYLACLCIVTALLILIVVPTGSHALVRAALRTKMEIAEEQSRGS</sequence>
<proteinExistence type="predicted"/>
<organism evidence="2">
    <name type="scientific">Ignisphaera aggregans</name>
    <dbReference type="NCBI Taxonomy" id="334771"/>
    <lineage>
        <taxon>Archaea</taxon>
        <taxon>Thermoproteota</taxon>
        <taxon>Thermoprotei</taxon>
        <taxon>Desulfurococcales</taxon>
        <taxon>Desulfurococcaceae</taxon>
        <taxon>Ignisphaera</taxon>
    </lineage>
</organism>
<dbReference type="AlphaFoldDB" id="A0A7J3I6U5"/>
<keyword evidence="1" id="KW-1133">Transmembrane helix</keyword>
<feature type="transmembrane region" description="Helical" evidence="1">
    <location>
        <begin position="12"/>
        <end position="31"/>
    </location>
</feature>